<evidence type="ECO:0000256" key="1">
    <source>
        <dbReference type="SAM" id="MobiDB-lite"/>
    </source>
</evidence>
<gene>
    <name evidence="2" type="ORF">MQN93_10990</name>
</gene>
<dbReference type="RefSeq" id="WP_242709317.1">
    <property type="nucleotide sequence ID" value="NZ_JALDAX010000003.1"/>
</dbReference>
<sequence>MAWVRLSDDFYDHPKFQRVGALGVALWTSSLAWSNRNLTDGVVPRAVARRLLDFEDVVDAIADASNAVGNGVTNGGGNPGSNTMDHALAATVLRSNTISTLVAAGLWSEHPDGYLIHDYLDYQKSADQIHAERDKNAARQRAFKERRKQAQKPPAPRRDDPSNEPGNGVTDDPSNATSNAVTHDATNGPVTDAPNPNPNTPSSYEEGGERPGSEIPDETPNREDVEQVCLALADAIEANGSRRPTITKAWRREARLLIDKDGRTPDQVLTAIAWCQADTFWRANVLSMPKLREKYDQLRLAAQRQQTAAPNRSTGPGYDPATGTNLFDRAMARAKARDEAAAAEGGST</sequence>
<accession>A0ABS9XDT0</accession>
<dbReference type="Proteomes" id="UP001165270">
    <property type="component" value="Unassembled WGS sequence"/>
</dbReference>
<organism evidence="2 3">
    <name type="scientific">Streptomyces spinosisporus</name>
    <dbReference type="NCBI Taxonomy" id="2927582"/>
    <lineage>
        <taxon>Bacteria</taxon>
        <taxon>Bacillati</taxon>
        <taxon>Actinomycetota</taxon>
        <taxon>Actinomycetes</taxon>
        <taxon>Kitasatosporales</taxon>
        <taxon>Streptomycetaceae</taxon>
        <taxon>Streptomyces</taxon>
    </lineage>
</organism>
<proteinExistence type="predicted"/>
<feature type="region of interest" description="Disordered" evidence="1">
    <location>
        <begin position="130"/>
        <end position="222"/>
    </location>
</feature>
<feature type="region of interest" description="Disordered" evidence="1">
    <location>
        <begin position="303"/>
        <end position="324"/>
    </location>
</feature>
<evidence type="ECO:0000313" key="3">
    <source>
        <dbReference type="Proteomes" id="UP001165270"/>
    </source>
</evidence>
<reference evidence="2" key="1">
    <citation type="submission" date="2022-03" db="EMBL/GenBank/DDBJ databases">
        <title>Streptomyces 7R015 and 7R016 isolated from Barleria lupulina in Thailand.</title>
        <authorList>
            <person name="Kanchanasin P."/>
            <person name="Phongsopitanun W."/>
            <person name="Tanasupawat S."/>
        </authorList>
    </citation>
    <scope>NUCLEOTIDE SEQUENCE</scope>
    <source>
        <strain evidence="2">7R016</strain>
    </source>
</reference>
<evidence type="ECO:0000313" key="2">
    <source>
        <dbReference type="EMBL" id="MCI3240248.1"/>
    </source>
</evidence>
<protein>
    <submittedName>
        <fullName evidence="2">Uncharacterized protein</fullName>
    </submittedName>
</protein>
<name>A0ABS9XDT0_9ACTN</name>
<feature type="compositionally biased region" description="Polar residues" evidence="1">
    <location>
        <begin position="172"/>
        <end position="189"/>
    </location>
</feature>
<comment type="caution">
    <text evidence="2">The sequence shown here is derived from an EMBL/GenBank/DDBJ whole genome shotgun (WGS) entry which is preliminary data.</text>
</comment>
<dbReference type="EMBL" id="JALDAX010000003">
    <property type="protein sequence ID" value="MCI3240248.1"/>
    <property type="molecule type" value="Genomic_DNA"/>
</dbReference>
<keyword evidence="3" id="KW-1185">Reference proteome</keyword>